<evidence type="ECO:0000256" key="3">
    <source>
        <dbReference type="SAM" id="MobiDB-lite"/>
    </source>
</evidence>
<dbReference type="Proteomes" id="UP001472866">
    <property type="component" value="Chromosome 16"/>
</dbReference>
<feature type="compositionally biased region" description="Basic and acidic residues" evidence="3">
    <location>
        <begin position="94"/>
        <end position="107"/>
    </location>
</feature>
<sequence length="107" mass="11970">MSVVQQARASVWRLLCRRPLTRGLATETPGPDFLSRHRERSEKDIDNLTETGWEVKIPKQPVEGDATAAGEDMAAEEEGKKTELDGPKGPEPTRYGDWERAGRCSDF</sequence>
<evidence type="ECO:0000313" key="5">
    <source>
        <dbReference type="Proteomes" id="UP001472866"/>
    </source>
</evidence>
<dbReference type="Pfam" id="PF07896">
    <property type="entry name" value="DUF1674"/>
    <property type="match status" value="1"/>
</dbReference>
<feature type="compositionally biased region" description="Basic and acidic residues" evidence="3">
    <location>
        <begin position="34"/>
        <end position="46"/>
    </location>
</feature>
<organism evidence="4 5">
    <name type="scientific">Chloropicon roscoffensis</name>
    <dbReference type="NCBI Taxonomy" id="1461544"/>
    <lineage>
        <taxon>Eukaryota</taxon>
        <taxon>Viridiplantae</taxon>
        <taxon>Chlorophyta</taxon>
        <taxon>Chloropicophyceae</taxon>
        <taxon>Chloropicales</taxon>
        <taxon>Chloropicaceae</taxon>
        <taxon>Chloropicon</taxon>
    </lineage>
</organism>
<name>A0AAX4PL44_9CHLO</name>
<feature type="compositionally biased region" description="Basic and acidic residues" evidence="3">
    <location>
        <begin position="77"/>
        <end position="88"/>
    </location>
</feature>
<evidence type="ECO:0000256" key="2">
    <source>
        <dbReference type="ARBA" id="ARBA00022170"/>
    </source>
</evidence>
<evidence type="ECO:0000313" key="4">
    <source>
        <dbReference type="EMBL" id="WZN66654.1"/>
    </source>
</evidence>
<feature type="region of interest" description="Disordered" evidence="3">
    <location>
        <begin position="23"/>
        <end position="107"/>
    </location>
</feature>
<dbReference type="InterPro" id="IPR012875">
    <property type="entry name" value="SDHF4"/>
</dbReference>
<dbReference type="PANTHER" id="PTHR28524:SF3">
    <property type="entry name" value="SUCCINATE DEHYDROGENASE ASSEMBLY FACTOR 4, MITOCHONDRIAL"/>
    <property type="match status" value="1"/>
</dbReference>
<keyword evidence="5" id="KW-1185">Reference proteome</keyword>
<dbReference type="PANTHER" id="PTHR28524">
    <property type="entry name" value="SUCCINATE DEHYDROGENASE ASSEMBLY FACTOR 4, MITOCHONDRIAL"/>
    <property type="match status" value="1"/>
</dbReference>
<evidence type="ECO:0000256" key="1">
    <source>
        <dbReference type="ARBA" id="ARBA00005701"/>
    </source>
</evidence>
<feature type="compositionally biased region" description="Low complexity" evidence="3">
    <location>
        <begin position="63"/>
        <end position="72"/>
    </location>
</feature>
<accession>A0AAX4PL44</accession>
<protein>
    <recommendedName>
        <fullName evidence="2">Succinate dehydrogenase assembly factor 4, mitochondrial</fullName>
    </recommendedName>
</protein>
<reference evidence="4 5" key="1">
    <citation type="submission" date="2024-03" db="EMBL/GenBank/DDBJ databases">
        <title>Complete genome sequence of the green alga Chloropicon roscoffensis RCC1871.</title>
        <authorList>
            <person name="Lemieux C."/>
            <person name="Pombert J.-F."/>
            <person name="Otis C."/>
            <person name="Turmel M."/>
        </authorList>
    </citation>
    <scope>NUCLEOTIDE SEQUENCE [LARGE SCALE GENOMIC DNA]</scope>
    <source>
        <strain evidence="4 5">RCC1871</strain>
    </source>
</reference>
<comment type="similarity">
    <text evidence="1">Belongs to the SDHAF4 family.</text>
</comment>
<dbReference type="AlphaFoldDB" id="A0AAX4PL44"/>
<gene>
    <name evidence="4" type="ORF">HKI87_16g82230</name>
</gene>
<dbReference type="GO" id="GO:0005739">
    <property type="term" value="C:mitochondrion"/>
    <property type="evidence" value="ECO:0007669"/>
    <property type="project" value="TreeGrafter"/>
</dbReference>
<dbReference type="GO" id="GO:0034553">
    <property type="term" value="P:mitochondrial respiratory chain complex II assembly"/>
    <property type="evidence" value="ECO:0007669"/>
    <property type="project" value="TreeGrafter"/>
</dbReference>
<proteinExistence type="inferred from homology"/>
<dbReference type="EMBL" id="CP151516">
    <property type="protein sequence ID" value="WZN66654.1"/>
    <property type="molecule type" value="Genomic_DNA"/>
</dbReference>